<name>A0A926HW99_9FIRM</name>
<dbReference type="InterPro" id="IPR003156">
    <property type="entry name" value="DHHA1_dom"/>
</dbReference>
<dbReference type="Pfam" id="PF01368">
    <property type="entry name" value="DHH"/>
    <property type="match status" value="1"/>
</dbReference>
<dbReference type="EMBL" id="JACRSS010000001">
    <property type="protein sequence ID" value="MBC8537785.1"/>
    <property type="molecule type" value="Genomic_DNA"/>
</dbReference>
<feature type="domain" description="DDH" evidence="1">
    <location>
        <begin position="14"/>
        <end position="154"/>
    </location>
</feature>
<dbReference type="RefSeq" id="WP_249279642.1">
    <property type="nucleotide sequence ID" value="NZ_JACRSS010000001.1"/>
</dbReference>
<dbReference type="InterPro" id="IPR001667">
    <property type="entry name" value="DDH_dom"/>
</dbReference>
<keyword evidence="4" id="KW-1185">Reference proteome</keyword>
<evidence type="ECO:0000313" key="3">
    <source>
        <dbReference type="EMBL" id="MBC8537785.1"/>
    </source>
</evidence>
<dbReference type="PANTHER" id="PTHR47618:SF1">
    <property type="entry name" value="BIFUNCTIONAL OLIGORIBONUCLEASE AND PAP PHOSPHATASE NRNA"/>
    <property type="match status" value="1"/>
</dbReference>
<dbReference type="Gene3D" id="3.90.1640.10">
    <property type="entry name" value="inorganic pyrophosphatase (n-terminal core)"/>
    <property type="match status" value="1"/>
</dbReference>
<proteinExistence type="predicted"/>
<dbReference type="InterPro" id="IPR051319">
    <property type="entry name" value="Oligoribo/pAp-PDE_c-di-AMP_PDE"/>
</dbReference>
<dbReference type="Pfam" id="PF02272">
    <property type="entry name" value="DHHA1"/>
    <property type="match status" value="1"/>
</dbReference>
<dbReference type="Gene3D" id="3.10.310.30">
    <property type="match status" value="1"/>
</dbReference>
<evidence type="ECO:0000259" key="2">
    <source>
        <dbReference type="Pfam" id="PF02272"/>
    </source>
</evidence>
<feature type="domain" description="DHHA1" evidence="2">
    <location>
        <begin position="234"/>
        <end position="315"/>
    </location>
</feature>
<dbReference type="AlphaFoldDB" id="A0A926HW99"/>
<gene>
    <name evidence="3" type="ORF">H8693_02410</name>
</gene>
<evidence type="ECO:0000259" key="1">
    <source>
        <dbReference type="Pfam" id="PF01368"/>
    </source>
</evidence>
<protein>
    <submittedName>
        <fullName evidence="3">Bifunctional oligoribonuclease/PAP phosphatase NrnA</fullName>
    </submittedName>
</protein>
<reference evidence="3" key="1">
    <citation type="submission" date="2020-08" db="EMBL/GenBank/DDBJ databases">
        <title>Genome public.</title>
        <authorList>
            <person name="Liu C."/>
            <person name="Sun Q."/>
        </authorList>
    </citation>
    <scope>NUCLEOTIDE SEQUENCE</scope>
    <source>
        <strain evidence="3">NSJ-63</strain>
    </source>
</reference>
<evidence type="ECO:0000313" key="4">
    <source>
        <dbReference type="Proteomes" id="UP000617951"/>
    </source>
</evidence>
<sequence length="316" mass="33949">MKRILEQLYAHTRFLVLSHVSPDGDTIGSAVALCLALEKLGKDVVCAVDGDIPEKLGFLTGYFPVHSFADTPKEGYDCIIAVDAGDLGRLGKFGALFEAVGETIVIDHHGTNIGYGKYNLIRPYGATGQIILELLEAMGARVDENMANALYAAISTDTGNFSYSNVDAALLHAAARLREQGADIPMLTERIYHVRSLGATKLLGQALERLQLHCGGRIASLYVLQADYAACGAVKEDCDELINYAREVEGVEIAIFLRETGEKTFKVSLRSKEYADVAKLAMQFQGGGHVHAAGCTAQGSLEEVLGTLLRAAEALL</sequence>
<comment type="caution">
    <text evidence="3">The sequence shown here is derived from an EMBL/GenBank/DDBJ whole genome shotgun (WGS) entry which is preliminary data.</text>
</comment>
<organism evidence="3 4">
    <name type="scientific">Guopingia tenuis</name>
    <dbReference type="NCBI Taxonomy" id="2763656"/>
    <lineage>
        <taxon>Bacteria</taxon>
        <taxon>Bacillati</taxon>
        <taxon>Bacillota</taxon>
        <taxon>Clostridia</taxon>
        <taxon>Christensenellales</taxon>
        <taxon>Christensenellaceae</taxon>
        <taxon>Guopingia</taxon>
    </lineage>
</organism>
<dbReference type="PANTHER" id="PTHR47618">
    <property type="entry name" value="BIFUNCTIONAL OLIGORIBONUCLEASE AND PAP PHOSPHATASE NRNA"/>
    <property type="match status" value="1"/>
</dbReference>
<accession>A0A926HW99</accession>
<dbReference type="InterPro" id="IPR038763">
    <property type="entry name" value="DHH_sf"/>
</dbReference>
<dbReference type="SUPFAM" id="SSF64182">
    <property type="entry name" value="DHH phosphoesterases"/>
    <property type="match status" value="1"/>
</dbReference>
<dbReference type="GO" id="GO:0003676">
    <property type="term" value="F:nucleic acid binding"/>
    <property type="evidence" value="ECO:0007669"/>
    <property type="project" value="InterPro"/>
</dbReference>
<dbReference type="Proteomes" id="UP000617951">
    <property type="component" value="Unassembled WGS sequence"/>
</dbReference>